<dbReference type="RefSeq" id="WP_103888993.1">
    <property type="nucleotide sequence ID" value="NZ_FNVU01000016.1"/>
</dbReference>
<sequence>MRSSAEYSPDLKHAERVAARASTHPGSQDALLLAMVLVAHAPGTWTDVAVLRHARALLAAAVVVPRG</sequence>
<organism evidence="2 3">
    <name type="scientific">Actinacidiphila yanglinensis</name>
    <dbReference type="NCBI Taxonomy" id="310779"/>
    <lineage>
        <taxon>Bacteria</taxon>
        <taxon>Bacillati</taxon>
        <taxon>Actinomycetota</taxon>
        <taxon>Actinomycetes</taxon>
        <taxon>Kitasatosporales</taxon>
        <taxon>Streptomycetaceae</taxon>
        <taxon>Actinacidiphila</taxon>
    </lineage>
</organism>
<protein>
    <submittedName>
        <fullName evidence="2">Uncharacterized protein</fullName>
    </submittedName>
</protein>
<reference evidence="2 3" key="1">
    <citation type="submission" date="2016-10" db="EMBL/GenBank/DDBJ databases">
        <authorList>
            <person name="de Groot N.N."/>
        </authorList>
    </citation>
    <scope>NUCLEOTIDE SEQUENCE [LARGE SCALE GENOMIC DNA]</scope>
    <source>
        <strain evidence="2 3">CGMCC 4.2023</strain>
    </source>
</reference>
<evidence type="ECO:0000313" key="3">
    <source>
        <dbReference type="Proteomes" id="UP000236754"/>
    </source>
</evidence>
<dbReference type="AlphaFoldDB" id="A0A1H6E243"/>
<evidence type="ECO:0000313" key="2">
    <source>
        <dbReference type="EMBL" id="SEG90985.1"/>
    </source>
</evidence>
<name>A0A1H6E243_9ACTN</name>
<proteinExistence type="predicted"/>
<dbReference type="EMBL" id="FNVU01000023">
    <property type="protein sequence ID" value="SEG90985.1"/>
    <property type="molecule type" value="Genomic_DNA"/>
</dbReference>
<dbReference type="EMBL" id="FNVU01000016">
    <property type="protein sequence ID" value="SEG85182.1"/>
    <property type="molecule type" value="Genomic_DNA"/>
</dbReference>
<dbReference type="Proteomes" id="UP000236754">
    <property type="component" value="Unassembled WGS sequence"/>
</dbReference>
<keyword evidence="3" id="KW-1185">Reference proteome</keyword>
<evidence type="ECO:0000313" key="1">
    <source>
        <dbReference type="EMBL" id="SEG85182.1"/>
    </source>
</evidence>
<accession>A0A1H6E243</accession>
<gene>
    <name evidence="1" type="ORF">SAMN05216223_1161</name>
    <name evidence="2" type="ORF">SAMN05216223_1231</name>
</gene>